<dbReference type="CDD" id="cd00067">
    <property type="entry name" value="GAL4"/>
    <property type="match status" value="1"/>
</dbReference>
<dbReference type="Pfam" id="PF04082">
    <property type="entry name" value="Fungal_trans"/>
    <property type="match status" value="1"/>
</dbReference>
<keyword evidence="4" id="KW-0238">DNA-binding</keyword>
<dbReference type="PROSITE" id="PS00463">
    <property type="entry name" value="ZN2_CY6_FUNGAL_1"/>
    <property type="match status" value="1"/>
</dbReference>
<reference evidence="8 9" key="1">
    <citation type="submission" date="2024-07" db="EMBL/GenBank/DDBJ databases">
        <title>Section-level genome sequencing and comparative genomics of Aspergillus sections Usti and Cavernicolus.</title>
        <authorList>
            <consortium name="Lawrence Berkeley National Laboratory"/>
            <person name="Nybo J.L."/>
            <person name="Vesth T.C."/>
            <person name="Theobald S."/>
            <person name="Frisvad J.C."/>
            <person name="Larsen T.O."/>
            <person name="Kjaerboelling I."/>
            <person name="Rothschild-Mancinelli K."/>
            <person name="Lyhne E.K."/>
            <person name="Kogle M.E."/>
            <person name="Barry K."/>
            <person name="Clum A."/>
            <person name="Na H."/>
            <person name="Ledsgaard L."/>
            <person name="Lin J."/>
            <person name="Lipzen A."/>
            <person name="Kuo A."/>
            <person name="Riley R."/>
            <person name="Mondo S."/>
            <person name="Labutti K."/>
            <person name="Haridas S."/>
            <person name="Pangalinan J."/>
            <person name="Salamov A.A."/>
            <person name="Simmons B.A."/>
            <person name="Magnuson J.K."/>
            <person name="Chen J."/>
            <person name="Drula E."/>
            <person name="Henrissat B."/>
            <person name="Wiebenga A."/>
            <person name="Lubbers R.J."/>
            <person name="Gomes A.C."/>
            <person name="Makela M.R."/>
            <person name="Stajich J."/>
            <person name="Grigoriev I.V."/>
            <person name="Mortensen U.H."/>
            <person name="De Vries R.P."/>
            <person name="Baker S.E."/>
            <person name="Andersen M.R."/>
        </authorList>
    </citation>
    <scope>NUCLEOTIDE SEQUENCE [LARGE SCALE GENOMIC DNA]</scope>
    <source>
        <strain evidence="8 9">CBS 588.65</strain>
    </source>
</reference>
<dbReference type="Proteomes" id="UP001610334">
    <property type="component" value="Unassembled WGS sequence"/>
</dbReference>
<evidence type="ECO:0000313" key="9">
    <source>
        <dbReference type="Proteomes" id="UP001610334"/>
    </source>
</evidence>
<comment type="subcellular location">
    <subcellularLocation>
        <location evidence="1">Nucleus</location>
    </subcellularLocation>
</comment>
<comment type="caution">
    <text evidence="8">The sequence shown here is derived from an EMBL/GenBank/DDBJ whole genome shotgun (WGS) entry which is preliminary data.</text>
</comment>
<protein>
    <recommendedName>
        <fullName evidence="7">Zn(2)-C6 fungal-type domain-containing protein</fullName>
    </recommendedName>
</protein>
<evidence type="ECO:0000259" key="7">
    <source>
        <dbReference type="PROSITE" id="PS50048"/>
    </source>
</evidence>
<organism evidence="8 9">
    <name type="scientific">Aspergillus granulosus</name>
    <dbReference type="NCBI Taxonomy" id="176169"/>
    <lineage>
        <taxon>Eukaryota</taxon>
        <taxon>Fungi</taxon>
        <taxon>Dikarya</taxon>
        <taxon>Ascomycota</taxon>
        <taxon>Pezizomycotina</taxon>
        <taxon>Eurotiomycetes</taxon>
        <taxon>Eurotiomycetidae</taxon>
        <taxon>Eurotiales</taxon>
        <taxon>Aspergillaceae</taxon>
        <taxon>Aspergillus</taxon>
        <taxon>Aspergillus subgen. Nidulantes</taxon>
    </lineage>
</organism>
<evidence type="ECO:0000256" key="4">
    <source>
        <dbReference type="ARBA" id="ARBA00023125"/>
    </source>
</evidence>
<evidence type="ECO:0000256" key="5">
    <source>
        <dbReference type="ARBA" id="ARBA00023163"/>
    </source>
</evidence>
<dbReference type="InterPro" id="IPR007219">
    <property type="entry name" value="XnlR_reg_dom"/>
</dbReference>
<dbReference type="PANTHER" id="PTHR47338:SF16">
    <property type="entry name" value="TRANSCRIPTION FACTOR, PUTATIVE (AFU_ORTHOLOGUE AFUA_2G09360)-RELATED"/>
    <property type="match status" value="1"/>
</dbReference>
<dbReference type="CDD" id="cd12148">
    <property type="entry name" value="fungal_TF_MHR"/>
    <property type="match status" value="1"/>
</dbReference>
<dbReference type="InterPro" id="IPR050815">
    <property type="entry name" value="TF_fung"/>
</dbReference>
<feature type="domain" description="Zn(2)-C6 fungal-type" evidence="7">
    <location>
        <begin position="6"/>
        <end position="39"/>
    </location>
</feature>
<keyword evidence="2" id="KW-0479">Metal-binding</keyword>
<dbReference type="EMBL" id="JBFXLT010000018">
    <property type="protein sequence ID" value="KAL2817342.1"/>
    <property type="molecule type" value="Genomic_DNA"/>
</dbReference>
<name>A0ABR4HPC5_9EURO</name>
<evidence type="ECO:0000256" key="2">
    <source>
        <dbReference type="ARBA" id="ARBA00022723"/>
    </source>
</evidence>
<dbReference type="PROSITE" id="PS50048">
    <property type="entry name" value="ZN2_CY6_FUNGAL_2"/>
    <property type="match status" value="1"/>
</dbReference>
<proteinExistence type="predicted"/>
<keyword evidence="3" id="KW-0805">Transcription regulation</keyword>
<dbReference type="Gene3D" id="4.10.240.10">
    <property type="entry name" value="Zn(2)-C6 fungal-type DNA-binding domain"/>
    <property type="match status" value="1"/>
</dbReference>
<gene>
    <name evidence="8" type="ORF">BJX63DRAFT_110002</name>
</gene>
<evidence type="ECO:0000256" key="6">
    <source>
        <dbReference type="ARBA" id="ARBA00023242"/>
    </source>
</evidence>
<evidence type="ECO:0000256" key="1">
    <source>
        <dbReference type="ARBA" id="ARBA00004123"/>
    </source>
</evidence>
<evidence type="ECO:0000313" key="8">
    <source>
        <dbReference type="EMBL" id="KAL2817342.1"/>
    </source>
</evidence>
<keyword evidence="5" id="KW-0804">Transcription</keyword>
<keyword evidence="6" id="KW-0539">Nucleus</keyword>
<evidence type="ECO:0000256" key="3">
    <source>
        <dbReference type="ARBA" id="ARBA00023015"/>
    </source>
</evidence>
<dbReference type="SMART" id="SM00906">
    <property type="entry name" value="Fungal_trans"/>
    <property type="match status" value="1"/>
</dbReference>
<accession>A0ABR4HPC5</accession>
<dbReference type="InterPro" id="IPR036864">
    <property type="entry name" value="Zn2-C6_fun-type_DNA-bd_sf"/>
</dbReference>
<dbReference type="PANTHER" id="PTHR47338">
    <property type="entry name" value="ZN(II)2CYS6 TRANSCRIPTION FACTOR (EUROFUNG)-RELATED"/>
    <property type="match status" value="1"/>
</dbReference>
<keyword evidence="9" id="KW-1185">Reference proteome</keyword>
<sequence>MKVAKSCSQCRTAKRRCRPGPTPNSACARCAHKGQNCSLLTGLNLNRQKFLAPAVTAPTGSKEVSDNIRDLLVDLYLELIHDKPHTFFHPETLRAQTQNGLLPDAILFSILAFAARLSNDQAVRGRAKEFFQAAKDALKKTIDEVTLDNVHASALVGNLCGIEGDASGESLFFGIAFRMAQILRLPEANLEDDGIMREIKLRTYWSLYMIDHWSSAGLDMPRQIPDTTRHSLPMPELKFWSLNQGNKASCVLPCDRRPGLWGYMVILARIFGKIQELHRRLANNHLSDAEAEEYTRQVALQFQEYSQNLPSDIELTRDNLHHHAKMGLGSTFVALHLGYHHYSTLLYFHYLDSTHIEVSSQALFAARCKFHAAAFSELLSISNDLPGCEAVYFIVGHMTVISSSALLHTLLFGEPDELPDTRKRLSSNFQVLLKLKQYWPYVNSMITRLFAFQEACMLSTDRVYVVDKWIVKFLLQHALPIEKNLRPPTTQSLAERDRFAEDALSILRPSRPELHS</sequence>
<dbReference type="SUPFAM" id="SSF57701">
    <property type="entry name" value="Zn2/Cys6 DNA-binding domain"/>
    <property type="match status" value="1"/>
</dbReference>
<dbReference type="InterPro" id="IPR001138">
    <property type="entry name" value="Zn2Cys6_DnaBD"/>
</dbReference>